<sequence>MNTDNQSDLGTESNNPLTNEGTSTPFDQSKLADIISDSFLGGKESSAESPADENGDSEAQATSEDDVHSQETETTNDQNQSEDSEETEETKSEDDDIERGLPKGVKKRIDKLSAKRREAEAEVERLRSEVERLSQEATKPAQIPTAENPYANLSTPEEVSREADQAKQIRRWCEMNPDGAVVTGKDGSETEYTAEEVRNIKIKALDALEEHLPKRMQYLQNFNQMEQVATKEYPWWKDKAARERQIADSFIKHFPEIQKFPDYKMVVGDYIRGVQAREAKVKSSGSPVKAPSQPRPSAAPYRVPARDAQSQAAKKRFTVSGNRDDLSSIIANRFL</sequence>
<evidence type="ECO:0000256" key="1">
    <source>
        <dbReference type="SAM" id="MobiDB-lite"/>
    </source>
</evidence>
<organism evidence="2">
    <name type="scientific">uncultured Caudovirales phage</name>
    <dbReference type="NCBI Taxonomy" id="2100421"/>
    <lineage>
        <taxon>Viruses</taxon>
        <taxon>Duplodnaviria</taxon>
        <taxon>Heunggongvirae</taxon>
        <taxon>Uroviricota</taxon>
        <taxon>Caudoviricetes</taxon>
        <taxon>Peduoviridae</taxon>
        <taxon>Maltschvirus</taxon>
        <taxon>Maltschvirus maltsch</taxon>
    </lineage>
</organism>
<feature type="region of interest" description="Disordered" evidence="1">
    <location>
        <begin position="1"/>
        <end position="166"/>
    </location>
</feature>
<gene>
    <name evidence="2" type="ORF">UFOVP1151_20</name>
</gene>
<feature type="compositionally biased region" description="Acidic residues" evidence="1">
    <location>
        <begin position="80"/>
        <end position="97"/>
    </location>
</feature>
<dbReference type="EMBL" id="LR797097">
    <property type="protein sequence ID" value="CAB4186609.1"/>
    <property type="molecule type" value="Genomic_DNA"/>
</dbReference>
<feature type="region of interest" description="Disordered" evidence="1">
    <location>
        <begin position="281"/>
        <end position="319"/>
    </location>
</feature>
<evidence type="ECO:0000313" key="2">
    <source>
        <dbReference type="EMBL" id="CAB4186609.1"/>
    </source>
</evidence>
<feature type="compositionally biased region" description="Basic and acidic residues" evidence="1">
    <location>
        <begin position="110"/>
        <end position="134"/>
    </location>
</feature>
<name>A0A6J5QPJ2_9CAUD</name>
<accession>A0A6J5QPJ2</accession>
<protein>
    <submittedName>
        <fullName evidence="2">Uncharacterized protein</fullName>
    </submittedName>
</protein>
<reference evidence="2" key="1">
    <citation type="submission" date="2020-05" db="EMBL/GenBank/DDBJ databases">
        <authorList>
            <person name="Chiriac C."/>
            <person name="Salcher M."/>
            <person name="Ghai R."/>
            <person name="Kavagutti S V."/>
        </authorList>
    </citation>
    <scope>NUCLEOTIDE SEQUENCE</scope>
</reference>
<feature type="compositionally biased region" description="Polar residues" evidence="1">
    <location>
        <begin position="1"/>
        <end position="27"/>
    </location>
</feature>
<proteinExistence type="predicted"/>